<dbReference type="InterPro" id="IPR032675">
    <property type="entry name" value="LRR_dom_sf"/>
</dbReference>
<dbReference type="EMBL" id="JAACJO010000011">
    <property type="protein sequence ID" value="KAF5352703.1"/>
    <property type="molecule type" value="Genomic_DNA"/>
</dbReference>
<evidence type="ECO:0000256" key="1">
    <source>
        <dbReference type="SAM" id="MobiDB-lite"/>
    </source>
</evidence>
<evidence type="ECO:0008006" key="4">
    <source>
        <dbReference type="Google" id="ProtNLM"/>
    </source>
</evidence>
<dbReference type="AlphaFoldDB" id="A0A8H5D4T0"/>
<feature type="compositionally biased region" description="Polar residues" evidence="1">
    <location>
        <begin position="729"/>
        <end position="746"/>
    </location>
</feature>
<evidence type="ECO:0000313" key="3">
    <source>
        <dbReference type="Proteomes" id="UP000559027"/>
    </source>
</evidence>
<dbReference type="SMART" id="SM00367">
    <property type="entry name" value="LRR_CC"/>
    <property type="match status" value="8"/>
</dbReference>
<feature type="region of interest" description="Disordered" evidence="1">
    <location>
        <begin position="133"/>
        <end position="190"/>
    </location>
</feature>
<keyword evidence="3" id="KW-1185">Reference proteome</keyword>
<reference evidence="2 3" key="1">
    <citation type="journal article" date="2020" name="ISME J.">
        <title>Uncovering the hidden diversity of litter-decomposition mechanisms in mushroom-forming fungi.</title>
        <authorList>
            <person name="Floudas D."/>
            <person name="Bentzer J."/>
            <person name="Ahren D."/>
            <person name="Johansson T."/>
            <person name="Persson P."/>
            <person name="Tunlid A."/>
        </authorList>
    </citation>
    <scope>NUCLEOTIDE SEQUENCE [LARGE SCALE GENOMIC DNA]</scope>
    <source>
        <strain evidence="2 3">CBS 146.42</strain>
    </source>
</reference>
<gene>
    <name evidence="2" type="ORF">D9756_005857</name>
</gene>
<feature type="region of interest" description="Disordered" evidence="1">
    <location>
        <begin position="891"/>
        <end position="918"/>
    </location>
</feature>
<sequence length="961" mass="105396">MTHHTHNDLHHTQQIQPHAHALPPGELDGHWARVPDQGSKGKAANQPQPVPIRPASTHHDFFDITASPAASSSLSSFHNPSSSLDDVDLTTVDTDEMRFSFSSVPSKGKQKDVPPTLPPLSFSDMGFGNEQSPWSSFGSVSPPGPSSYGSASSPVRDIASVTSAEEVAAPTSMEPSSVDGVFSGTSTRHMPSRCHSLSNLSLRHTPSLASLTMSKIRVKLGPSTAQGNLARKLLMGKHGDTTPDSGASSETTSLAAGVAGPVSSLGLDPSVAPWYAAPLQYDLETAIPPSFIRPRAGTETKVQKRPSLLMLRTKGRSKSTPVPFSALDFVAATATDIFKPLPLLRRNYIDQILPKELQLHILKFFVHLFQDDHVKAVAEGRWTISKAISSRNQLVGRDRGIRELFKLARVQVSHSFQNLVYDGQLWADLDLRSFPGLPEPILLRLMSPGGAFIRRINFAGHCRLQPSTLTVLTDHLRSRAPLSYTNLTVLNLQGCLALTTRSLHHLLVRCKTLQRLCLKGLTAVTNTTCELLATFCTQLEHLNLSRCPNMNAEGIRHFARTTLAQGEVLRLKELRISGLKHMDDATMRVLGKAAPHLEVLDLSYVRQLHNSALESFVAVDDVFDYARSDVGIVRLNARQIERSFSAENPQFYTRRVTKLRHLSLSFCILLTDMACSNLAYTVPHLEFLEMAGIGTDLKDDGLVRLLETTPKIRRLDLEDASDITDSVLSSITPVDEQPNSSRKQNAPPQPGHALEWLSLSHASNVSDEALLTLIRACPKLRVLEADNTRLSGDTLKEFVNLNRRRKALSAKVVAIDCRNVAEGVVKELGTKGATRPRLGVRAFWARRLGYVDGDDEMCEEDLKVGLDECDSAKVAVKSFYSWQTVDAVKTAREKRRKATSRRAASPNSDDPGDLFDHDFEGGSGRRGIGLTRWWSPNGRPGSGRNSPPIIPDISNDGCIIM</sequence>
<name>A0A8H5D4T0_9AGAR</name>
<dbReference type="GO" id="GO:0019005">
    <property type="term" value="C:SCF ubiquitin ligase complex"/>
    <property type="evidence" value="ECO:0007669"/>
    <property type="project" value="TreeGrafter"/>
</dbReference>
<feature type="compositionally biased region" description="Low complexity" evidence="1">
    <location>
        <begin position="133"/>
        <end position="154"/>
    </location>
</feature>
<dbReference type="Proteomes" id="UP000559027">
    <property type="component" value="Unassembled WGS sequence"/>
</dbReference>
<protein>
    <recommendedName>
        <fullName evidence="4">RNI-like protein</fullName>
    </recommendedName>
</protein>
<evidence type="ECO:0000313" key="2">
    <source>
        <dbReference type="EMBL" id="KAF5352703.1"/>
    </source>
</evidence>
<dbReference type="GO" id="GO:0031146">
    <property type="term" value="P:SCF-dependent proteasomal ubiquitin-dependent protein catabolic process"/>
    <property type="evidence" value="ECO:0007669"/>
    <property type="project" value="TreeGrafter"/>
</dbReference>
<comment type="caution">
    <text evidence="2">The sequence shown here is derived from an EMBL/GenBank/DDBJ whole genome shotgun (WGS) entry which is preliminary data.</text>
</comment>
<dbReference type="Gene3D" id="3.80.10.10">
    <property type="entry name" value="Ribonuclease Inhibitor"/>
    <property type="match status" value="2"/>
</dbReference>
<organism evidence="2 3">
    <name type="scientific">Leucocoprinus leucothites</name>
    <dbReference type="NCBI Taxonomy" id="201217"/>
    <lineage>
        <taxon>Eukaryota</taxon>
        <taxon>Fungi</taxon>
        <taxon>Dikarya</taxon>
        <taxon>Basidiomycota</taxon>
        <taxon>Agaricomycotina</taxon>
        <taxon>Agaricomycetes</taxon>
        <taxon>Agaricomycetidae</taxon>
        <taxon>Agaricales</taxon>
        <taxon>Agaricineae</taxon>
        <taxon>Agaricaceae</taxon>
        <taxon>Leucocoprinus</taxon>
    </lineage>
</organism>
<dbReference type="PANTHER" id="PTHR13318">
    <property type="entry name" value="PARTNER OF PAIRED, ISOFORM B-RELATED"/>
    <property type="match status" value="1"/>
</dbReference>
<dbReference type="OrthoDB" id="550575at2759"/>
<feature type="region of interest" description="Disordered" evidence="1">
    <location>
        <begin position="729"/>
        <end position="752"/>
    </location>
</feature>
<accession>A0A8H5D4T0</accession>
<feature type="compositionally biased region" description="Basic and acidic residues" evidence="1">
    <location>
        <begin position="1"/>
        <end position="11"/>
    </location>
</feature>
<dbReference type="SUPFAM" id="SSF52047">
    <property type="entry name" value="RNI-like"/>
    <property type="match status" value="1"/>
</dbReference>
<dbReference type="InterPro" id="IPR006553">
    <property type="entry name" value="Leu-rich_rpt_Cys-con_subtyp"/>
</dbReference>
<proteinExistence type="predicted"/>
<feature type="region of interest" description="Disordered" evidence="1">
    <location>
        <begin position="930"/>
        <end position="956"/>
    </location>
</feature>
<feature type="region of interest" description="Disordered" evidence="1">
    <location>
        <begin position="1"/>
        <end position="56"/>
    </location>
</feature>